<evidence type="ECO:0000259" key="5">
    <source>
        <dbReference type="Pfam" id="PF02650"/>
    </source>
</evidence>
<dbReference type="Pfam" id="PF14527">
    <property type="entry name" value="LAGLIDADG_WhiA"/>
    <property type="match status" value="1"/>
</dbReference>
<protein>
    <recommendedName>
        <fullName evidence="4">Probable cell division protein WhiA</fullName>
    </recommendedName>
</protein>
<dbReference type="EMBL" id="JACRTB010000028">
    <property type="protein sequence ID" value="MBC8577363.1"/>
    <property type="molecule type" value="Genomic_DNA"/>
</dbReference>
<comment type="function">
    <text evidence="4">Involved in cell division and chromosome segregation.</text>
</comment>
<dbReference type="PANTHER" id="PTHR37307">
    <property type="entry name" value="CELL DIVISION PROTEIN WHIA-RELATED"/>
    <property type="match status" value="1"/>
</dbReference>
<dbReference type="RefSeq" id="WP_262400772.1">
    <property type="nucleotide sequence ID" value="NZ_JACRTB010000028.1"/>
</dbReference>
<evidence type="ECO:0000313" key="7">
    <source>
        <dbReference type="EMBL" id="MBC8577363.1"/>
    </source>
</evidence>
<comment type="caution">
    <text evidence="7">The sequence shown here is derived from an EMBL/GenBank/DDBJ whole genome shotgun (WGS) entry which is preliminary data.</text>
</comment>
<dbReference type="Proteomes" id="UP000658131">
    <property type="component" value="Unassembled WGS sequence"/>
</dbReference>
<sequence length="309" mass="33888">MSERSGEVALSFSAKIKEEIFQGRPARKPHYRAFCYGLLLFGRRFEPQGIEAATEHPAVSKLCGWAIRDAVGARPSLSEQKTLRGQPLYTVELSDPQLCERLLASFGHAPGRINRELIEGESFPAFLAGAFLVCGTASEPAKSYHMELLPPGGGLADLLFEELSLAGYPPKSSVRRGETVLYFKESEQIEDLLTMMGAPHCSLELMETKVYKDLRNRANRATNCETANIDKLVRAASQQLADIALLRKTGALLSLPAPAQSVAALREQYPDASLSELSGYAGLSRSGVNHRLRQIAQAARRLREGEEQS</sequence>
<dbReference type="InterPro" id="IPR027434">
    <property type="entry name" value="Homing_endonucl"/>
</dbReference>
<dbReference type="Gene3D" id="3.10.28.10">
    <property type="entry name" value="Homing endonucleases"/>
    <property type="match status" value="1"/>
</dbReference>
<proteinExistence type="inferred from homology"/>
<evidence type="ECO:0000256" key="3">
    <source>
        <dbReference type="ARBA" id="ARBA00023306"/>
    </source>
</evidence>
<organism evidence="7 8">
    <name type="scientific">Yanshouia hominis</name>
    <dbReference type="NCBI Taxonomy" id="2763673"/>
    <lineage>
        <taxon>Bacteria</taxon>
        <taxon>Bacillati</taxon>
        <taxon>Bacillota</taxon>
        <taxon>Clostridia</taxon>
        <taxon>Eubacteriales</taxon>
        <taxon>Oscillospiraceae</taxon>
        <taxon>Yanshouia</taxon>
    </lineage>
</organism>
<dbReference type="InterPro" id="IPR023054">
    <property type="entry name" value="Sporulation_regulator_WhiA_C"/>
</dbReference>
<dbReference type="Pfam" id="PF02650">
    <property type="entry name" value="HTH_WhiA"/>
    <property type="match status" value="1"/>
</dbReference>
<evidence type="ECO:0000256" key="4">
    <source>
        <dbReference type="HAMAP-Rule" id="MF_01420"/>
    </source>
</evidence>
<reference evidence="7 8" key="1">
    <citation type="submission" date="2020-08" db="EMBL/GenBank/DDBJ databases">
        <title>Genome public.</title>
        <authorList>
            <person name="Liu C."/>
            <person name="Sun Q."/>
        </authorList>
    </citation>
    <scope>NUCLEOTIDE SEQUENCE [LARGE SCALE GENOMIC DNA]</scope>
    <source>
        <strain evidence="7 8">BX1</strain>
    </source>
</reference>
<comment type="similarity">
    <text evidence="4">Belongs to the WhiA family.</text>
</comment>
<dbReference type="PANTHER" id="PTHR37307:SF1">
    <property type="entry name" value="CELL DIVISION PROTEIN WHIA-RELATED"/>
    <property type="match status" value="1"/>
</dbReference>
<dbReference type="HAMAP" id="MF_01420">
    <property type="entry name" value="HTH_type_WhiA"/>
    <property type="match status" value="1"/>
</dbReference>
<feature type="domain" description="WhiA LAGLIDADG-like" evidence="6">
    <location>
        <begin position="125"/>
        <end position="215"/>
    </location>
</feature>
<dbReference type="GO" id="GO:0003677">
    <property type="term" value="F:DNA binding"/>
    <property type="evidence" value="ECO:0007669"/>
    <property type="project" value="UniProtKB-KW"/>
</dbReference>
<keyword evidence="1 4" id="KW-0132">Cell division</keyword>
<gene>
    <name evidence="4 7" type="primary">whiA</name>
    <name evidence="7" type="ORF">H8717_13220</name>
</gene>
<keyword evidence="2 4" id="KW-0238">DNA-binding</keyword>
<name>A0ABR7NNZ0_9FIRM</name>
<evidence type="ECO:0000256" key="2">
    <source>
        <dbReference type="ARBA" id="ARBA00023125"/>
    </source>
</evidence>
<evidence type="ECO:0000256" key="1">
    <source>
        <dbReference type="ARBA" id="ARBA00022618"/>
    </source>
</evidence>
<evidence type="ECO:0000313" key="8">
    <source>
        <dbReference type="Proteomes" id="UP000658131"/>
    </source>
</evidence>
<dbReference type="NCBIfam" id="TIGR00647">
    <property type="entry name" value="DNA_bind_WhiA"/>
    <property type="match status" value="1"/>
</dbReference>
<accession>A0ABR7NNZ0</accession>
<dbReference type="InterPro" id="IPR039518">
    <property type="entry name" value="WhiA_LAGLIDADG_dom"/>
</dbReference>
<dbReference type="InterPro" id="IPR003802">
    <property type="entry name" value="Sporulation_regulator_WhiA"/>
</dbReference>
<keyword evidence="3 4" id="KW-0131">Cell cycle</keyword>
<keyword evidence="8" id="KW-1185">Reference proteome</keyword>
<evidence type="ECO:0000259" key="6">
    <source>
        <dbReference type="Pfam" id="PF14527"/>
    </source>
</evidence>
<feature type="domain" description="Sporulation regulator WhiA C-terminal" evidence="5">
    <location>
        <begin position="218"/>
        <end position="298"/>
    </location>
</feature>